<name>A0ACB8XN67_ARCLA</name>
<comment type="caution">
    <text evidence="1">The sequence shown here is derived from an EMBL/GenBank/DDBJ whole genome shotgun (WGS) entry which is preliminary data.</text>
</comment>
<evidence type="ECO:0000313" key="2">
    <source>
        <dbReference type="Proteomes" id="UP001055879"/>
    </source>
</evidence>
<accession>A0ACB8XN67</accession>
<dbReference type="EMBL" id="CM042062">
    <property type="protein sequence ID" value="KAI3669234.1"/>
    <property type="molecule type" value="Genomic_DNA"/>
</dbReference>
<sequence length="118" mass="13757">MPKRNQERKRESKRRSSGEREKETGRCLKSIVDVATTLRLQHRQHQNRFSDSSLHRHFDSGSSNQQVGRRPVIPIVVLVPTIETLGQALMASAQLWRLPWRRFCTSDRLGVQSYEWSS</sequence>
<reference evidence="1 2" key="2">
    <citation type="journal article" date="2022" name="Mol. Ecol. Resour.">
        <title>The genomes of chicory, endive, great burdock and yacon provide insights into Asteraceae paleo-polyploidization history and plant inulin production.</title>
        <authorList>
            <person name="Fan W."/>
            <person name="Wang S."/>
            <person name="Wang H."/>
            <person name="Wang A."/>
            <person name="Jiang F."/>
            <person name="Liu H."/>
            <person name="Zhao H."/>
            <person name="Xu D."/>
            <person name="Zhang Y."/>
        </authorList>
    </citation>
    <scope>NUCLEOTIDE SEQUENCE [LARGE SCALE GENOMIC DNA]</scope>
    <source>
        <strain evidence="2">cv. Niubang</strain>
    </source>
</reference>
<reference evidence="2" key="1">
    <citation type="journal article" date="2022" name="Mol. Ecol. Resour.">
        <title>The genomes of chicory, endive, great burdock and yacon provide insights into Asteraceae palaeo-polyploidization history and plant inulin production.</title>
        <authorList>
            <person name="Fan W."/>
            <person name="Wang S."/>
            <person name="Wang H."/>
            <person name="Wang A."/>
            <person name="Jiang F."/>
            <person name="Liu H."/>
            <person name="Zhao H."/>
            <person name="Xu D."/>
            <person name="Zhang Y."/>
        </authorList>
    </citation>
    <scope>NUCLEOTIDE SEQUENCE [LARGE SCALE GENOMIC DNA]</scope>
    <source>
        <strain evidence="2">cv. Niubang</strain>
    </source>
</reference>
<organism evidence="1 2">
    <name type="scientific">Arctium lappa</name>
    <name type="common">Greater burdock</name>
    <name type="synonym">Lappa major</name>
    <dbReference type="NCBI Taxonomy" id="4217"/>
    <lineage>
        <taxon>Eukaryota</taxon>
        <taxon>Viridiplantae</taxon>
        <taxon>Streptophyta</taxon>
        <taxon>Embryophyta</taxon>
        <taxon>Tracheophyta</taxon>
        <taxon>Spermatophyta</taxon>
        <taxon>Magnoliopsida</taxon>
        <taxon>eudicotyledons</taxon>
        <taxon>Gunneridae</taxon>
        <taxon>Pentapetalae</taxon>
        <taxon>asterids</taxon>
        <taxon>campanulids</taxon>
        <taxon>Asterales</taxon>
        <taxon>Asteraceae</taxon>
        <taxon>Carduoideae</taxon>
        <taxon>Cardueae</taxon>
        <taxon>Arctiinae</taxon>
        <taxon>Arctium</taxon>
    </lineage>
</organism>
<dbReference type="Proteomes" id="UP001055879">
    <property type="component" value="Linkage Group LG16"/>
</dbReference>
<evidence type="ECO:0000313" key="1">
    <source>
        <dbReference type="EMBL" id="KAI3669234.1"/>
    </source>
</evidence>
<gene>
    <name evidence="1" type="ORF">L6452_40461</name>
</gene>
<protein>
    <submittedName>
        <fullName evidence="1">Uncharacterized protein</fullName>
    </submittedName>
</protein>
<proteinExistence type="predicted"/>
<keyword evidence="2" id="KW-1185">Reference proteome</keyword>